<keyword evidence="2" id="KW-1185">Reference proteome</keyword>
<organism evidence="1 2">
    <name type="scientific">Desmophyllum pertusum</name>
    <dbReference type="NCBI Taxonomy" id="174260"/>
    <lineage>
        <taxon>Eukaryota</taxon>
        <taxon>Metazoa</taxon>
        <taxon>Cnidaria</taxon>
        <taxon>Anthozoa</taxon>
        <taxon>Hexacorallia</taxon>
        <taxon>Scleractinia</taxon>
        <taxon>Caryophylliina</taxon>
        <taxon>Caryophylliidae</taxon>
        <taxon>Desmophyllum</taxon>
    </lineage>
</organism>
<reference evidence="1" key="1">
    <citation type="submission" date="2023-01" db="EMBL/GenBank/DDBJ databases">
        <title>Genome assembly of the deep-sea coral Lophelia pertusa.</title>
        <authorList>
            <person name="Herrera S."/>
            <person name="Cordes E."/>
        </authorList>
    </citation>
    <scope>NUCLEOTIDE SEQUENCE</scope>
    <source>
        <strain evidence="1">USNM1676648</strain>
        <tissue evidence="1">Polyp</tissue>
    </source>
</reference>
<comment type="caution">
    <text evidence="1">The sequence shown here is derived from an EMBL/GenBank/DDBJ whole genome shotgun (WGS) entry which is preliminary data.</text>
</comment>
<gene>
    <name evidence="1" type="ORF">OS493_038263</name>
</gene>
<feature type="non-terminal residue" evidence="1">
    <location>
        <position position="1"/>
    </location>
</feature>
<dbReference type="AlphaFoldDB" id="A0A9X0CUB0"/>
<dbReference type="Proteomes" id="UP001163046">
    <property type="component" value="Unassembled WGS sequence"/>
</dbReference>
<protein>
    <submittedName>
        <fullName evidence="1">Uncharacterized protein</fullName>
    </submittedName>
</protein>
<evidence type="ECO:0000313" key="2">
    <source>
        <dbReference type="Proteomes" id="UP001163046"/>
    </source>
</evidence>
<proteinExistence type="predicted"/>
<evidence type="ECO:0000313" key="1">
    <source>
        <dbReference type="EMBL" id="KAJ7375885.1"/>
    </source>
</evidence>
<dbReference type="EMBL" id="MU826440">
    <property type="protein sequence ID" value="KAJ7375885.1"/>
    <property type="molecule type" value="Genomic_DNA"/>
</dbReference>
<sequence length="99" mass="11123">QIPATHIHYATKSVPKCVDSGACYTHYCPGDGVCFVHHKIQKVNAVLQPNPCVYPKDVALLNIEKFVSVTVARQTAFAVMEKTAARTKKRRVWRREVLS</sequence>
<accession>A0A9X0CUB0</accession>
<name>A0A9X0CUB0_9CNID</name>